<evidence type="ECO:0000256" key="5">
    <source>
        <dbReference type="ARBA" id="ARBA00023136"/>
    </source>
</evidence>
<feature type="transmembrane region" description="Helical" evidence="6">
    <location>
        <begin position="100"/>
        <end position="121"/>
    </location>
</feature>
<gene>
    <name evidence="7" type="ORF">SAMN06296427_11031</name>
</gene>
<evidence type="ECO:0000313" key="8">
    <source>
        <dbReference type="Proteomes" id="UP000192393"/>
    </source>
</evidence>
<dbReference type="EMBL" id="FWXS01000010">
    <property type="protein sequence ID" value="SMC84033.1"/>
    <property type="molecule type" value="Genomic_DNA"/>
</dbReference>
<keyword evidence="8" id="KW-1185">Reference proteome</keyword>
<name>A0A1W2CFN9_9FLAO</name>
<evidence type="ECO:0000256" key="4">
    <source>
        <dbReference type="ARBA" id="ARBA00022989"/>
    </source>
</evidence>
<keyword evidence="5 6" id="KW-0472">Membrane</keyword>
<feature type="transmembrane region" description="Helical" evidence="6">
    <location>
        <begin position="12"/>
        <end position="36"/>
    </location>
</feature>
<protein>
    <submittedName>
        <fullName evidence="7">ABC-2 type transport system permease protein</fullName>
    </submittedName>
</protein>
<dbReference type="RefSeq" id="WP_084018357.1">
    <property type="nucleotide sequence ID" value="NZ_FWXS01000010.1"/>
</dbReference>
<dbReference type="GO" id="GO:0005886">
    <property type="term" value="C:plasma membrane"/>
    <property type="evidence" value="ECO:0007669"/>
    <property type="project" value="UniProtKB-SubCell"/>
</dbReference>
<keyword evidence="4 6" id="KW-1133">Transmembrane helix</keyword>
<dbReference type="PANTHER" id="PTHR30294:SF29">
    <property type="entry name" value="MULTIDRUG ABC TRANSPORTER PERMEASE YBHS-RELATED"/>
    <property type="match status" value="1"/>
</dbReference>
<proteinExistence type="predicted"/>
<dbReference type="OrthoDB" id="9794512at2"/>
<dbReference type="AlphaFoldDB" id="A0A1W2CFN9"/>
<dbReference type="InterPro" id="IPR051449">
    <property type="entry name" value="ABC-2_transporter_component"/>
</dbReference>
<feature type="transmembrane region" description="Helical" evidence="6">
    <location>
        <begin position="165"/>
        <end position="182"/>
    </location>
</feature>
<sequence>MIKILKKELANYFTGYMAYVCASAFALICTLFLWFFDNEFNIFNIGTATLSSFFFVAPWILLFLIPALTMRSIAEEESTGTLQWLFTQPVKICGIVWGKYLSVIFVLLFCLLPTLLFIYTLEQFIAETQILDYGTFFSGYLGLFLLGSSYAAIGIFTSSITKNQVVAYVSAVFVCFLFFYAFESMASYNLLGGADYYIQKLGMYVHYNQFLKGIIDTRDLIYFGIIIALFLSLTNYNLEKKK</sequence>
<accession>A0A1W2CFN9</accession>
<keyword evidence="3 6" id="KW-0812">Transmembrane</keyword>
<feature type="transmembrane region" description="Helical" evidence="6">
    <location>
        <begin position="220"/>
        <end position="238"/>
    </location>
</feature>
<feature type="transmembrane region" description="Helical" evidence="6">
    <location>
        <begin position="42"/>
        <end position="65"/>
    </location>
</feature>
<evidence type="ECO:0000256" key="6">
    <source>
        <dbReference type="SAM" id="Phobius"/>
    </source>
</evidence>
<evidence type="ECO:0000256" key="1">
    <source>
        <dbReference type="ARBA" id="ARBA00004651"/>
    </source>
</evidence>
<dbReference type="STRING" id="1434700.SAMN06296427_11031"/>
<keyword evidence="2" id="KW-1003">Cell membrane</keyword>
<reference evidence="7 8" key="1">
    <citation type="submission" date="2017-04" db="EMBL/GenBank/DDBJ databases">
        <authorList>
            <person name="Afonso C.L."/>
            <person name="Miller P.J."/>
            <person name="Scott M.A."/>
            <person name="Spackman E."/>
            <person name="Goraichik I."/>
            <person name="Dimitrov K.M."/>
            <person name="Suarez D.L."/>
            <person name="Swayne D.E."/>
        </authorList>
    </citation>
    <scope>NUCLEOTIDE SEQUENCE [LARGE SCALE GENOMIC DNA]</scope>
    <source>
        <strain evidence="7 8">CGMCC 1.12708</strain>
    </source>
</reference>
<dbReference type="Proteomes" id="UP000192393">
    <property type="component" value="Unassembled WGS sequence"/>
</dbReference>
<dbReference type="PANTHER" id="PTHR30294">
    <property type="entry name" value="MEMBRANE COMPONENT OF ABC TRANSPORTER YHHJ-RELATED"/>
    <property type="match status" value="1"/>
</dbReference>
<evidence type="ECO:0000256" key="2">
    <source>
        <dbReference type="ARBA" id="ARBA00022475"/>
    </source>
</evidence>
<evidence type="ECO:0000313" key="7">
    <source>
        <dbReference type="EMBL" id="SMC84033.1"/>
    </source>
</evidence>
<evidence type="ECO:0000256" key="3">
    <source>
        <dbReference type="ARBA" id="ARBA00022692"/>
    </source>
</evidence>
<organism evidence="7 8">
    <name type="scientific">Moheibacter sediminis</name>
    <dbReference type="NCBI Taxonomy" id="1434700"/>
    <lineage>
        <taxon>Bacteria</taxon>
        <taxon>Pseudomonadati</taxon>
        <taxon>Bacteroidota</taxon>
        <taxon>Flavobacteriia</taxon>
        <taxon>Flavobacteriales</taxon>
        <taxon>Weeksellaceae</taxon>
        <taxon>Moheibacter</taxon>
    </lineage>
</organism>
<comment type="subcellular location">
    <subcellularLocation>
        <location evidence="1">Cell membrane</location>
        <topology evidence="1">Multi-pass membrane protein</topology>
    </subcellularLocation>
</comment>
<dbReference type="GO" id="GO:0140359">
    <property type="term" value="F:ABC-type transporter activity"/>
    <property type="evidence" value="ECO:0007669"/>
    <property type="project" value="InterPro"/>
</dbReference>
<feature type="transmembrane region" description="Helical" evidence="6">
    <location>
        <begin position="133"/>
        <end position="153"/>
    </location>
</feature>
<dbReference type="Pfam" id="PF12679">
    <property type="entry name" value="ABC2_membrane_2"/>
    <property type="match status" value="1"/>
</dbReference>